<gene>
    <name evidence="1" type="ORF">I595_232</name>
</gene>
<sequence length="67" mass="7147">MENLQNLKIQELDSQQLVNIGGGGFRDFFVEAAVTYIVTLNTFTAAVIAGFGDGANAVAEAHVNTHH</sequence>
<dbReference type="EMBL" id="LDJX01000001">
    <property type="protein sequence ID" value="KPM33329.1"/>
    <property type="molecule type" value="Genomic_DNA"/>
</dbReference>
<dbReference type="RefSeq" id="WP_054557538.1">
    <property type="nucleotide sequence ID" value="NZ_LDJX01000001.1"/>
</dbReference>
<organism evidence="1 2">
    <name type="scientific">Croceitalea dokdonensis DOKDO 023</name>
    <dbReference type="NCBI Taxonomy" id="1300341"/>
    <lineage>
        <taxon>Bacteria</taxon>
        <taxon>Pseudomonadati</taxon>
        <taxon>Bacteroidota</taxon>
        <taxon>Flavobacteriia</taxon>
        <taxon>Flavobacteriales</taxon>
        <taxon>Flavobacteriaceae</taxon>
        <taxon>Croceitalea</taxon>
    </lineage>
</organism>
<evidence type="ECO:0008006" key="3">
    <source>
        <dbReference type="Google" id="ProtNLM"/>
    </source>
</evidence>
<proteinExistence type="predicted"/>
<reference evidence="1 2" key="1">
    <citation type="submission" date="2015-09" db="EMBL/GenBank/DDBJ databases">
        <title>Genome sequence of the marine flavobacterium Croceitalea dokdonensis DOKDO 023 that contains proton- and sodium-pumping rhodopsins.</title>
        <authorList>
            <person name="Kwon S.-K."/>
            <person name="Lee H.K."/>
            <person name="Kwak M.-J."/>
            <person name="Kim J.F."/>
        </authorList>
    </citation>
    <scope>NUCLEOTIDE SEQUENCE [LARGE SCALE GENOMIC DNA]</scope>
    <source>
        <strain evidence="1 2">DOKDO 023</strain>
    </source>
</reference>
<name>A0A0P7B3X7_9FLAO</name>
<protein>
    <recommendedName>
        <fullName evidence="3">Class IIb bacteriocin, lactobin A/cerein 7B family</fullName>
    </recommendedName>
</protein>
<comment type="caution">
    <text evidence="1">The sequence shown here is derived from an EMBL/GenBank/DDBJ whole genome shotgun (WGS) entry which is preliminary data.</text>
</comment>
<evidence type="ECO:0000313" key="2">
    <source>
        <dbReference type="Proteomes" id="UP000050280"/>
    </source>
</evidence>
<accession>A0A0P7B3X7</accession>
<dbReference type="Proteomes" id="UP000050280">
    <property type="component" value="Unassembled WGS sequence"/>
</dbReference>
<dbReference type="AlphaFoldDB" id="A0A0P7B3X7"/>
<dbReference type="STRING" id="1300341.I595_232"/>
<evidence type="ECO:0000313" key="1">
    <source>
        <dbReference type="EMBL" id="KPM33329.1"/>
    </source>
</evidence>
<keyword evidence="2" id="KW-1185">Reference proteome</keyword>